<evidence type="ECO:0000256" key="2">
    <source>
        <dbReference type="ARBA" id="ARBA00023015"/>
    </source>
</evidence>
<dbReference type="PANTHER" id="PTHR30126">
    <property type="entry name" value="HTH-TYPE TRANSCRIPTIONAL REGULATOR"/>
    <property type="match status" value="1"/>
</dbReference>
<evidence type="ECO:0000313" key="6">
    <source>
        <dbReference type="EMBL" id="GGW40295.1"/>
    </source>
</evidence>
<dbReference type="Pfam" id="PF00126">
    <property type="entry name" value="HTH_1"/>
    <property type="match status" value="1"/>
</dbReference>
<name>A0A918MNR7_9RHOB</name>
<dbReference type="InterPro" id="IPR036388">
    <property type="entry name" value="WH-like_DNA-bd_sf"/>
</dbReference>
<evidence type="ECO:0000313" key="7">
    <source>
        <dbReference type="Proteomes" id="UP000628984"/>
    </source>
</evidence>
<reference evidence="6" key="2">
    <citation type="submission" date="2020-09" db="EMBL/GenBank/DDBJ databases">
        <authorList>
            <person name="Sun Q."/>
            <person name="Kim S."/>
        </authorList>
    </citation>
    <scope>NUCLEOTIDE SEQUENCE</scope>
    <source>
        <strain evidence="6">KCTC 23714</strain>
    </source>
</reference>
<keyword evidence="3" id="KW-0238">DNA-binding</keyword>
<accession>A0A918MNR7</accession>
<dbReference type="CDD" id="cd05466">
    <property type="entry name" value="PBP2_LTTR_substrate"/>
    <property type="match status" value="1"/>
</dbReference>
<proteinExistence type="inferred from homology"/>
<sequence length="300" mass="33359">MDFKWLEDFLSLAETHSFSRSAELRGVTQSAFSRRIRALEDWLGADLLNRDSYPITLTPEGKLFRETAEEAVRMLMARRAEFRDRARDTGPMIALVALHSLTVTFLPHWLTQLREVIGPVSSRVKPENYDRCIEALTEGGYDFFLTYHHDAVPAPLDPRGFPHLVVGLDALVAVARPDRPAIWAEEGETMPLLQYSRGSFLGMLATVAQAQPGSPRVYVTHTNEASMAEAIKSMAVEGHGICWLPRRMVAAELADGRLAVVAPELPMEIRLYRNAARGRGVTNKVWAAAEGLAQGYANSE</sequence>
<dbReference type="PANTHER" id="PTHR30126:SF2">
    <property type="entry name" value="HTH-TYPE TRANSCRIPTIONAL REGULATOR YJIE"/>
    <property type="match status" value="1"/>
</dbReference>
<dbReference type="PROSITE" id="PS50931">
    <property type="entry name" value="HTH_LYSR"/>
    <property type="match status" value="1"/>
</dbReference>
<dbReference type="RefSeq" id="WP_189634765.1">
    <property type="nucleotide sequence ID" value="NZ_BMYQ01000012.1"/>
</dbReference>
<dbReference type="SUPFAM" id="SSF53850">
    <property type="entry name" value="Periplasmic binding protein-like II"/>
    <property type="match status" value="1"/>
</dbReference>
<feature type="domain" description="HTH lysR-type" evidence="5">
    <location>
        <begin position="1"/>
        <end position="58"/>
    </location>
</feature>
<dbReference type="EMBL" id="BMYQ01000012">
    <property type="protein sequence ID" value="GGW40295.1"/>
    <property type="molecule type" value="Genomic_DNA"/>
</dbReference>
<dbReference type="Gene3D" id="3.40.190.10">
    <property type="entry name" value="Periplasmic binding protein-like II"/>
    <property type="match status" value="2"/>
</dbReference>
<dbReference type="GO" id="GO:0003700">
    <property type="term" value="F:DNA-binding transcription factor activity"/>
    <property type="evidence" value="ECO:0007669"/>
    <property type="project" value="InterPro"/>
</dbReference>
<keyword evidence="4" id="KW-0804">Transcription</keyword>
<dbReference type="InterPro" id="IPR036390">
    <property type="entry name" value="WH_DNA-bd_sf"/>
</dbReference>
<dbReference type="GO" id="GO:0000976">
    <property type="term" value="F:transcription cis-regulatory region binding"/>
    <property type="evidence" value="ECO:0007669"/>
    <property type="project" value="TreeGrafter"/>
</dbReference>
<keyword evidence="7" id="KW-1185">Reference proteome</keyword>
<evidence type="ECO:0000256" key="3">
    <source>
        <dbReference type="ARBA" id="ARBA00023125"/>
    </source>
</evidence>
<keyword evidence="2" id="KW-0805">Transcription regulation</keyword>
<dbReference type="SUPFAM" id="SSF46785">
    <property type="entry name" value="Winged helix' DNA-binding domain"/>
    <property type="match status" value="1"/>
</dbReference>
<dbReference type="InterPro" id="IPR005119">
    <property type="entry name" value="LysR_subst-bd"/>
</dbReference>
<dbReference type="AlphaFoldDB" id="A0A918MNR7"/>
<gene>
    <name evidence="6" type="ORF">GCM10011452_30760</name>
</gene>
<evidence type="ECO:0000259" key="5">
    <source>
        <dbReference type="PROSITE" id="PS50931"/>
    </source>
</evidence>
<dbReference type="PRINTS" id="PR00039">
    <property type="entry name" value="HTHLYSR"/>
</dbReference>
<evidence type="ECO:0000256" key="4">
    <source>
        <dbReference type="ARBA" id="ARBA00023163"/>
    </source>
</evidence>
<comment type="caution">
    <text evidence="6">The sequence shown here is derived from an EMBL/GenBank/DDBJ whole genome shotgun (WGS) entry which is preliminary data.</text>
</comment>
<organism evidence="6 7">
    <name type="scientific">Gemmobacter lanyuensis</name>
    <dbReference type="NCBI Taxonomy" id="1054497"/>
    <lineage>
        <taxon>Bacteria</taxon>
        <taxon>Pseudomonadati</taxon>
        <taxon>Pseudomonadota</taxon>
        <taxon>Alphaproteobacteria</taxon>
        <taxon>Rhodobacterales</taxon>
        <taxon>Paracoccaceae</taxon>
        <taxon>Gemmobacter</taxon>
    </lineage>
</organism>
<dbReference type="Pfam" id="PF03466">
    <property type="entry name" value="LysR_substrate"/>
    <property type="match status" value="1"/>
</dbReference>
<comment type="similarity">
    <text evidence="1">Belongs to the LysR transcriptional regulatory family.</text>
</comment>
<evidence type="ECO:0000256" key="1">
    <source>
        <dbReference type="ARBA" id="ARBA00009437"/>
    </source>
</evidence>
<dbReference type="Proteomes" id="UP000628984">
    <property type="component" value="Unassembled WGS sequence"/>
</dbReference>
<protein>
    <submittedName>
        <fullName evidence="6">LysR family transcriptional regulator</fullName>
    </submittedName>
</protein>
<reference evidence="6" key="1">
    <citation type="journal article" date="2014" name="Int. J. Syst. Evol. Microbiol.">
        <title>Complete genome sequence of Corynebacterium casei LMG S-19264T (=DSM 44701T), isolated from a smear-ripened cheese.</title>
        <authorList>
            <consortium name="US DOE Joint Genome Institute (JGI-PGF)"/>
            <person name="Walter F."/>
            <person name="Albersmeier A."/>
            <person name="Kalinowski J."/>
            <person name="Ruckert C."/>
        </authorList>
    </citation>
    <scope>NUCLEOTIDE SEQUENCE</scope>
    <source>
        <strain evidence="6">KCTC 23714</strain>
    </source>
</reference>
<dbReference type="Gene3D" id="1.10.10.10">
    <property type="entry name" value="Winged helix-like DNA-binding domain superfamily/Winged helix DNA-binding domain"/>
    <property type="match status" value="1"/>
</dbReference>
<dbReference type="InterPro" id="IPR000847">
    <property type="entry name" value="LysR_HTH_N"/>
</dbReference>